<reference evidence="15 17" key="3">
    <citation type="submission" date="2017-12" db="EMBL/GenBank/DDBJ databases">
        <title>Phylogenetic diversity of female urinary microbiome.</title>
        <authorList>
            <person name="Thomas-White K."/>
            <person name="Wolfe A.J."/>
        </authorList>
    </citation>
    <scope>NUCLEOTIDE SEQUENCE [LARGE SCALE GENOMIC DNA]</scope>
    <source>
        <strain evidence="15 17">UMB0139</strain>
    </source>
</reference>
<dbReference type="OrthoDB" id="9775849at2"/>
<comment type="function">
    <text evidence="12">Catalyzes the phosphorylation of ribose at O-5 in a reaction requiring ATP and magnesium. The resulting D-ribose-5-phosphate can then be used either for sythesis of nucleotides, histidine, and tryptophan, or as a component of the pentose phosphate pathway.</text>
</comment>
<dbReference type="CDD" id="cd01174">
    <property type="entry name" value="ribokinase"/>
    <property type="match status" value="1"/>
</dbReference>
<dbReference type="GO" id="GO:0046872">
    <property type="term" value="F:metal ion binding"/>
    <property type="evidence" value="ECO:0007669"/>
    <property type="project" value="UniProtKB-KW"/>
</dbReference>
<evidence type="ECO:0000256" key="10">
    <source>
        <dbReference type="ARBA" id="ARBA00022958"/>
    </source>
</evidence>
<feature type="binding site" evidence="12">
    <location>
        <position position="275"/>
    </location>
    <ligand>
        <name>K(+)</name>
        <dbReference type="ChEBI" id="CHEBI:29103"/>
    </ligand>
</feature>
<dbReference type="PANTHER" id="PTHR10584">
    <property type="entry name" value="SUGAR KINASE"/>
    <property type="match status" value="1"/>
</dbReference>
<evidence type="ECO:0000256" key="12">
    <source>
        <dbReference type="HAMAP-Rule" id="MF_01987"/>
    </source>
</evidence>
<feature type="binding site" evidence="12">
    <location>
        <position position="272"/>
    </location>
    <ligand>
        <name>K(+)</name>
        <dbReference type="ChEBI" id="CHEBI:29103"/>
    </ligand>
</feature>
<feature type="binding site" evidence="12">
    <location>
        <begin position="208"/>
        <end position="213"/>
    </location>
    <ligand>
        <name>ATP</name>
        <dbReference type="ChEBI" id="CHEBI:30616"/>
    </ligand>
</feature>
<dbReference type="SUPFAM" id="SSF53613">
    <property type="entry name" value="Ribokinase-like"/>
    <property type="match status" value="1"/>
</dbReference>
<keyword evidence="11 12" id="KW-0119">Carbohydrate metabolism</keyword>
<comment type="similarity">
    <text evidence="1">Belongs to the carbohydrate kinase pfkB family.</text>
</comment>
<keyword evidence="4 12" id="KW-0808">Transferase</keyword>
<feature type="domain" description="Carbohydrate kinase PfkB" evidence="13">
    <location>
        <begin position="2"/>
        <end position="284"/>
    </location>
</feature>
<gene>
    <name evidence="12 15" type="primary">rbsK</name>
    <name evidence="14" type="ORF">AWM72_05655</name>
    <name evidence="15" type="ORF">CYJ28_04890</name>
</gene>
<evidence type="ECO:0000256" key="1">
    <source>
        <dbReference type="ARBA" id="ARBA00005380"/>
    </source>
</evidence>
<feature type="binding site" evidence="12">
    <location>
        <begin position="241"/>
        <end position="242"/>
    </location>
    <ligand>
        <name>ATP</name>
        <dbReference type="ChEBI" id="CHEBI:30616"/>
    </ligand>
</feature>
<dbReference type="AlphaFoldDB" id="A0A0X8FBV6"/>
<dbReference type="HAMAP" id="MF_01987">
    <property type="entry name" value="Ribokinase"/>
    <property type="match status" value="1"/>
</dbReference>
<dbReference type="Proteomes" id="UP000234239">
    <property type="component" value="Unassembled WGS sequence"/>
</dbReference>
<dbReference type="PRINTS" id="PR00990">
    <property type="entry name" value="RIBOKINASE"/>
</dbReference>
<reference evidence="14 16" key="1">
    <citation type="journal article" date="2016" name="Genome Announc.">
        <title>Complete Genome Sequences of Aerococcus christensenii CCUG 28831T, Aerococcus sanguinicola CCUG 43001T, Aerococcus urinae CCUG 36881T, Aerococcus urinaeequi CCUG 28094T, Aerococcus urinaehominis CCUG 42038 BT, and Aerococcus viridans CCUG 4311T.</title>
        <authorList>
            <person name="Carkaci D."/>
            <person name="Dargis R."/>
            <person name="Nielsen X.C."/>
            <person name="Skovgaard O."/>
            <person name="Fuursted K."/>
            <person name="Christensen J.J."/>
        </authorList>
    </citation>
    <scope>NUCLEOTIDE SEQUENCE [LARGE SCALE GENOMIC DNA]</scope>
    <source>
        <strain evidence="14 16">CCUG43001</strain>
    </source>
</reference>
<feature type="binding site" evidence="12">
    <location>
        <position position="181"/>
    </location>
    <ligand>
        <name>ATP</name>
        <dbReference type="ChEBI" id="CHEBI:30616"/>
    </ligand>
</feature>
<keyword evidence="12" id="KW-0963">Cytoplasm</keyword>
<dbReference type="EMBL" id="PKGY01000002">
    <property type="protein sequence ID" value="PKZ22455.1"/>
    <property type="molecule type" value="Genomic_DNA"/>
</dbReference>
<feature type="binding site" evidence="12">
    <location>
        <position position="242"/>
    </location>
    <ligand>
        <name>substrate</name>
    </ligand>
</feature>
<dbReference type="PROSITE" id="PS00584">
    <property type="entry name" value="PFKB_KINASES_2"/>
    <property type="match status" value="1"/>
</dbReference>
<evidence type="ECO:0000313" key="17">
    <source>
        <dbReference type="Proteomes" id="UP000234239"/>
    </source>
</evidence>
<comment type="subunit">
    <text evidence="12">Homodimer.</text>
</comment>
<keyword evidence="6 12" id="KW-0547">Nucleotide-binding</keyword>
<evidence type="ECO:0000313" key="14">
    <source>
        <dbReference type="EMBL" id="AMB94279.1"/>
    </source>
</evidence>
<accession>A0A0X8FBV6</accession>
<dbReference type="NCBIfam" id="TIGR02152">
    <property type="entry name" value="D_ribokin_bact"/>
    <property type="match status" value="1"/>
</dbReference>
<keyword evidence="8 12" id="KW-0067">ATP-binding</keyword>
<comment type="catalytic activity">
    <reaction evidence="12">
        <text>D-ribose + ATP = D-ribose 5-phosphate + ADP + H(+)</text>
        <dbReference type="Rhea" id="RHEA:13697"/>
        <dbReference type="ChEBI" id="CHEBI:15378"/>
        <dbReference type="ChEBI" id="CHEBI:30616"/>
        <dbReference type="ChEBI" id="CHEBI:47013"/>
        <dbReference type="ChEBI" id="CHEBI:78346"/>
        <dbReference type="ChEBI" id="CHEBI:456216"/>
        <dbReference type="EC" id="2.7.1.15"/>
    </reaction>
</comment>
<reference evidence="16" key="2">
    <citation type="submission" date="2016-01" db="EMBL/GenBank/DDBJ databases">
        <title>Six Aerococcus type strain genome sequencing and assembly using PacBio and Illumina Hiseq.</title>
        <authorList>
            <person name="Carkaci D."/>
            <person name="Dargis R."/>
            <person name="Nielsen X.C."/>
            <person name="Skovgaard O."/>
            <person name="Fuursted K."/>
            <person name="Christensen J.J."/>
        </authorList>
    </citation>
    <scope>NUCLEOTIDE SEQUENCE [LARGE SCALE GENOMIC DNA]</scope>
    <source>
        <strain evidence="16">CCUG43001</strain>
    </source>
</reference>
<feature type="binding site" evidence="12">
    <location>
        <position position="137"/>
    </location>
    <ligand>
        <name>substrate</name>
    </ligand>
</feature>
<dbReference type="Gene3D" id="3.40.1190.20">
    <property type="match status" value="1"/>
</dbReference>
<name>A0A0X8FBV6_9LACT</name>
<dbReference type="InterPro" id="IPR029056">
    <property type="entry name" value="Ribokinase-like"/>
</dbReference>
<dbReference type="GO" id="GO:0004747">
    <property type="term" value="F:ribokinase activity"/>
    <property type="evidence" value="ECO:0007669"/>
    <property type="project" value="UniProtKB-UniRule"/>
</dbReference>
<comment type="activity regulation">
    <text evidence="12">Activated by a monovalent cation that binds near, but not in, the active site. The most likely occupant of the site in vivo is potassium. Ion binding induces a conformational change that may alter substrate affinity.</text>
</comment>
<evidence type="ECO:0000256" key="11">
    <source>
        <dbReference type="ARBA" id="ARBA00023277"/>
    </source>
</evidence>
<keyword evidence="9 12" id="KW-0460">Magnesium</keyword>
<comment type="similarity">
    <text evidence="12">Belongs to the carbohydrate kinase PfkB family. Ribokinase subfamily.</text>
</comment>
<protein>
    <recommendedName>
        <fullName evidence="3 12">Ribokinase</fullName>
        <shortName evidence="12">RK</shortName>
        <ecNumber evidence="2 12">2.7.1.15</ecNumber>
    </recommendedName>
</protein>
<evidence type="ECO:0000256" key="9">
    <source>
        <dbReference type="ARBA" id="ARBA00022842"/>
    </source>
</evidence>
<keyword evidence="10 12" id="KW-0630">Potassium</keyword>
<feature type="binding site" evidence="12">
    <location>
        <begin position="9"/>
        <end position="11"/>
    </location>
    <ligand>
        <name>substrate</name>
    </ligand>
</feature>
<comment type="subcellular location">
    <subcellularLocation>
        <location evidence="12">Cytoplasm</location>
    </subcellularLocation>
</comment>
<dbReference type="EMBL" id="CP014160">
    <property type="protein sequence ID" value="AMB94279.1"/>
    <property type="molecule type" value="Genomic_DNA"/>
</dbReference>
<evidence type="ECO:0000313" key="16">
    <source>
        <dbReference type="Proteomes" id="UP000069912"/>
    </source>
</evidence>
<sequence>MIAVIGSLSTDFVVETDILADRGETVTGRDFHTLFGGKGANQAIAAARLGGQVTMFGCVGDDVFGAEILANLKKEGIDSQAVEIISNQSSGSAHITVYQADNAIIYIPGANQEVTVAYLKRHQEALLAEEFFVIQNEIPIESIQYLIDLAQSHGKQVIYDPAPAIALDESYVEKCSYLTPNEFELNNLCPNASIEEAIQRYPERLLVTLGKDGVTYAQQADRAIQHVPAFSVQAVDTTGAGDTFTGAFAYALSQGLPLKEAVAFANGASALSVQKLGAQTGMPTWEELIASEYFQEDWLTYFEKN</sequence>
<feature type="binding site" evidence="12">
    <location>
        <position position="236"/>
    </location>
    <ligand>
        <name>K(+)</name>
        <dbReference type="ChEBI" id="CHEBI:29103"/>
    </ligand>
</feature>
<proteinExistence type="inferred from homology"/>
<evidence type="ECO:0000256" key="5">
    <source>
        <dbReference type="ARBA" id="ARBA00022723"/>
    </source>
</evidence>
<dbReference type="GO" id="GO:0005524">
    <property type="term" value="F:ATP binding"/>
    <property type="evidence" value="ECO:0007669"/>
    <property type="project" value="UniProtKB-UniRule"/>
</dbReference>
<organism evidence="14 16">
    <name type="scientific">Aerococcus sanguinicola</name>
    <dbReference type="NCBI Taxonomy" id="119206"/>
    <lineage>
        <taxon>Bacteria</taxon>
        <taxon>Bacillati</taxon>
        <taxon>Bacillota</taxon>
        <taxon>Bacilli</taxon>
        <taxon>Lactobacillales</taxon>
        <taxon>Aerococcaceae</taxon>
        <taxon>Aerococcus</taxon>
    </lineage>
</organism>
<dbReference type="UniPathway" id="UPA00916">
    <property type="reaction ID" value="UER00889"/>
</dbReference>
<dbReference type="RefSeq" id="WP_067974594.1">
    <property type="nucleotide sequence ID" value="NZ_CAJHKM010000001.1"/>
</dbReference>
<dbReference type="Pfam" id="PF00294">
    <property type="entry name" value="PfkB"/>
    <property type="match status" value="1"/>
</dbReference>
<dbReference type="InterPro" id="IPR011877">
    <property type="entry name" value="Ribokinase"/>
</dbReference>
<evidence type="ECO:0000256" key="7">
    <source>
        <dbReference type="ARBA" id="ARBA00022777"/>
    </source>
</evidence>
<evidence type="ECO:0000259" key="13">
    <source>
        <dbReference type="Pfam" id="PF00294"/>
    </source>
</evidence>
<dbReference type="GeneID" id="92903551"/>
<evidence type="ECO:0000256" key="3">
    <source>
        <dbReference type="ARBA" id="ARBA00016943"/>
    </source>
</evidence>
<dbReference type="GO" id="GO:0005829">
    <property type="term" value="C:cytosol"/>
    <property type="evidence" value="ECO:0007669"/>
    <property type="project" value="TreeGrafter"/>
</dbReference>
<dbReference type="InterPro" id="IPR002173">
    <property type="entry name" value="Carboh/pur_kinase_PfkB_CS"/>
</dbReference>
<dbReference type="GO" id="GO:0019303">
    <property type="term" value="P:D-ribose catabolic process"/>
    <property type="evidence" value="ECO:0007669"/>
    <property type="project" value="UniProtKB-UniRule"/>
</dbReference>
<feature type="binding site" evidence="12">
    <location>
        <begin position="37"/>
        <end position="41"/>
    </location>
    <ligand>
        <name>substrate</name>
    </ligand>
</feature>
<evidence type="ECO:0000256" key="4">
    <source>
        <dbReference type="ARBA" id="ARBA00022679"/>
    </source>
</evidence>
<dbReference type="Proteomes" id="UP000069912">
    <property type="component" value="Chromosome"/>
</dbReference>
<comment type="caution">
    <text evidence="12">Lacks conserved residue(s) required for the propagation of feature annotation.</text>
</comment>
<keyword evidence="5 12" id="KW-0479">Metal-binding</keyword>
<feature type="binding site" evidence="12">
    <location>
        <position position="277"/>
    </location>
    <ligand>
        <name>K(+)</name>
        <dbReference type="ChEBI" id="CHEBI:29103"/>
    </ligand>
</feature>
<comment type="pathway">
    <text evidence="12">Carbohydrate metabolism; D-ribose degradation; D-ribose 5-phosphate from beta-D-ribopyranose: step 2/2.</text>
</comment>
<dbReference type="KEGG" id="asan:AWM72_05655"/>
<evidence type="ECO:0000256" key="2">
    <source>
        <dbReference type="ARBA" id="ARBA00012035"/>
    </source>
</evidence>
<dbReference type="InterPro" id="IPR011611">
    <property type="entry name" value="PfkB_dom"/>
</dbReference>
<evidence type="ECO:0000256" key="6">
    <source>
        <dbReference type="ARBA" id="ARBA00022741"/>
    </source>
</evidence>
<dbReference type="PANTHER" id="PTHR10584:SF166">
    <property type="entry name" value="RIBOKINASE"/>
    <property type="match status" value="1"/>
</dbReference>
<keyword evidence="7 12" id="KW-0418">Kinase</keyword>
<dbReference type="EC" id="2.7.1.15" evidence="2 12"/>
<comment type="cofactor">
    <cofactor evidence="12">
        <name>Mg(2+)</name>
        <dbReference type="ChEBI" id="CHEBI:18420"/>
    </cofactor>
    <text evidence="12">Requires a divalent cation, most likely magnesium in vivo, as an electrophilic catalyst to aid phosphoryl group transfer. It is the chelate of the metal and the nucleotide that is the actual substrate.</text>
</comment>
<feature type="binding site" evidence="12">
    <location>
        <position position="238"/>
    </location>
    <ligand>
        <name>K(+)</name>
        <dbReference type="ChEBI" id="CHEBI:29103"/>
    </ligand>
</feature>
<keyword evidence="16" id="KW-1185">Reference proteome</keyword>
<evidence type="ECO:0000256" key="8">
    <source>
        <dbReference type="ARBA" id="ARBA00022840"/>
    </source>
</evidence>
<feature type="active site" description="Proton acceptor" evidence="12">
    <location>
        <position position="242"/>
    </location>
</feature>
<feature type="binding site" evidence="12">
    <location>
        <position position="266"/>
    </location>
    <ligand>
        <name>ATP</name>
        <dbReference type="ChEBI" id="CHEBI:30616"/>
    </ligand>
</feature>
<evidence type="ECO:0000313" key="15">
    <source>
        <dbReference type="EMBL" id="PKZ22455.1"/>
    </source>
</evidence>
<dbReference type="InterPro" id="IPR002139">
    <property type="entry name" value="Ribo/fructo_kinase"/>
</dbReference>